<name>A0A4R1K2D9_9GAMM</name>
<dbReference type="InterPro" id="IPR050228">
    <property type="entry name" value="Carboxylesterase_BioH"/>
</dbReference>
<dbReference type="Pfam" id="PF00561">
    <property type="entry name" value="Abhydrolase_1"/>
    <property type="match status" value="1"/>
</dbReference>
<dbReference type="PANTHER" id="PTHR43194:SF2">
    <property type="entry name" value="PEROXISOMAL MEMBRANE PROTEIN LPX1"/>
    <property type="match status" value="1"/>
</dbReference>
<protein>
    <submittedName>
        <fullName evidence="2">Pimeloyl-ACP methyl ester carboxylesterase</fullName>
    </submittedName>
</protein>
<dbReference type="PANTHER" id="PTHR43194">
    <property type="entry name" value="HYDROLASE ALPHA/BETA FOLD FAMILY"/>
    <property type="match status" value="1"/>
</dbReference>
<keyword evidence="3" id="KW-1185">Reference proteome</keyword>
<dbReference type="Gene3D" id="3.40.50.1820">
    <property type="entry name" value="alpha/beta hydrolase"/>
    <property type="match status" value="1"/>
</dbReference>
<dbReference type="InterPro" id="IPR029058">
    <property type="entry name" value="AB_hydrolase_fold"/>
</dbReference>
<evidence type="ECO:0000259" key="1">
    <source>
        <dbReference type="Pfam" id="PF00561"/>
    </source>
</evidence>
<dbReference type="InterPro" id="IPR000073">
    <property type="entry name" value="AB_hydrolase_1"/>
</dbReference>
<comment type="caution">
    <text evidence="2">The sequence shown here is derived from an EMBL/GenBank/DDBJ whole genome shotgun (WGS) entry which is preliminary data.</text>
</comment>
<feature type="domain" description="AB hydrolase-1" evidence="1">
    <location>
        <begin position="8"/>
        <end position="216"/>
    </location>
</feature>
<dbReference type="OrthoDB" id="9773293at2"/>
<reference evidence="2 3" key="1">
    <citation type="submission" date="2019-03" db="EMBL/GenBank/DDBJ databases">
        <title>Genomic Encyclopedia of Type Strains, Phase IV (KMG-IV): sequencing the most valuable type-strain genomes for metagenomic binning, comparative biology and taxonomic classification.</title>
        <authorList>
            <person name="Goeker M."/>
        </authorList>
    </citation>
    <scope>NUCLEOTIDE SEQUENCE [LARGE SCALE GENOMIC DNA]</scope>
    <source>
        <strain evidence="2 3">DSM 18577</strain>
    </source>
</reference>
<accession>A0A4R1K2D9</accession>
<evidence type="ECO:0000313" key="3">
    <source>
        <dbReference type="Proteomes" id="UP000295565"/>
    </source>
</evidence>
<dbReference type="Proteomes" id="UP000295565">
    <property type="component" value="Unassembled WGS sequence"/>
</dbReference>
<organism evidence="2 3">
    <name type="scientific">Celerinatantimonas diazotrophica</name>
    <dbReference type="NCBI Taxonomy" id="412034"/>
    <lineage>
        <taxon>Bacteria</taxon>
        <taxon>Pseudomonadati</taxon>
        <taxon>Pseudomonadota</taxon>
        <taxon>Gammaproteobacteria</taxon>
        <taxon>Celerinatantimonadaceae</taxon>
        <taxon>Celerinatantimonas</taxon>
    </lineage>
</organism>
<dbReference type="SUPFAM" id="SSF53474">
    <property type="entry name" value="alpha/beta-Hydrolases"/>
    <property type="match status" value="1"/>
</dbReference>
<gene>
    <name evidence="2" type="ORF">EV690_1702</name>
</gene>
<dbReference type="AlphaFoldDB" id="A0A4R1K2D9"/>
<dbReference type="EMBL" id="SMGD01000012">
    <property type="protein sequence ID" value="TCK57997.1"/>
    <property type="molecule type" value="Genomic_DNA"/>
</dbReference>
<sequence>MVVMNKKTIIYLHGGPGFDDYLESYFSILNDTFNCVFYSQKKGFDITIDELIEEIDVLVSKCEDKPILLGHSWGGVLALKYISLFKNKISGLILLNTGLNTKQWLKYRDMLKFYDLEDANPEDIFMTEKEKTNGRDFFENMSSTLSEETFDSLFKSFLADFDIINELSTITFPILNIFGEKDYRFPIEIPRSFKKFNADIIELEIKDSGHFPFILEENLDKICLTINKIFN</sequence>
<proteinExistence type="predicted"/>
<evidence type="ECO:0000313" key="2">
    <source>
        <dbReference type="EMBL" id="TCK57997.1"/>
    </source>
</evidence>